<dbReference type="InterPro" id="IPR023271">
    <property type="entry name" value="Aquaporin-like"/>
</dbReference>
<comment type="catalytic activity">
    <reaction evidence="7">
        <text>H2O(in) = H2O(out)</text>
        <dbReference type="Rhea" id="RHEA:29667"/>
        <dbReference type="ChEBI" id="CHEBI:15377"/>
    </reaction>
</comment>
<dbReference type="AlphaFoldDB" id="A0A2T4AXX7"/>
<feature type="transmembrane region" description="Helical" evidence="10">
    <location>
        <begin position="73"/>
        <end position="93"/>
    </location>
</feature>
<protein>
    <submittedName>
        <fullName evidence="11">Aquaporin-like protein</fullName>
    </submittedName>
</protein>
<dbReference type="GO" id="GO:0005886">
    <property type="term" value="C:plasma membrane"/>
    <property type="evidence" value="ECO:0007669"/>
    <property type="project" value="TreeGrafter"/>
</dbReference>
<dbReference type="GO" id="GO:0015250">
    <property type="term" value="F:water channel activity"/>
    <property type="evidence" value="ECO:0007669"/>
    <property type="project" value="TreeGrafter"/>
</dbReference>
<keyword evidence="12" id="KW-1185">Reference proteome</keyword>
<dbReference type="EMBL" id="KZ680226">
    <property type="protein sequence ID" value="PTB61926.1"/>
    <property type="molecule type" value="Genomic_DNA"/>
</dbReference>
<dbReference type="GeneID" id="36606493"/>
<comment type="similarity">
    <text evidence="2 8">Belongs to the MIP/aquaporin (TC 1.A.8) family.</text>
</comment>
<evidence type="ECO:0000256" key="2">
    <source>
        <dbReference type="ARBA" id="ARBA00006175"/>
    </source>
</evidence>
<evidence type="ECO:0000256" key="6">
    <source>
        <dbReference type="ARBA" id="ARBA00023136"/>
    </source>
</evidence>
<dbReference type="Pfam" id="PF00230">
    <property type="entry name" value="MIP"/>
    <property type="match status" value="1"/>
</dbReference>
<reference evidence="12" key="1">
    <citation type="submission" date="2016-07" db="EMBL/GenBank/DDBJ databases">
        <title>Multiple horizontal gene transfer events from other fungi enriched the ability of initially mycotrophic Trichoderma (Ascomycota) to feed on dead plant biomass.</title>
        <authorList>
            <consortium name="DOE Joint Genome Institute"/>
            <person name="Atanasova L."/>
            <person name="Chenthamara K."/>
            <person name="Zhang J."/>
            <person name="Grujic M."/>
            <person name="Henrissat B."/>
            <person name="Kuo A."/>
            <person name="Aerts A."/>
            <person name="Salamov A."/>
            <person name="Lipzen A."/>
            <person name="Labutti K."/>
            <person name="Barry K."/>
            <person name="Miao Y."/>
            <person name="Rahimi M.J."/>
            <person name="Shen Q."/>
            <person name="Grigoriev I.V."/>
            <person name="Kubicek C.P."/>
            <person name="Druzhinina I.S."/>
        </authorList>
    </citation>
    <scope>NUCLEOTIDE SEQUENCE [LARGE SCALE GENOMIC DNA]</scope>
    <source>
        <strain evidence="12">TUCIM 6016</strain>
    </source>
</reference>
<feature type="transmembrane region" description="Helical" evidence="10">
    <location>
        <begin position="188"/>
        <end position="213"/>
    </location>
</feature>
<evidence type="ECO:0000256" key="9">
    <source>
        <dbReference type="SAM" id="MobiDB-lite"/>
    </source>
</evidence>
<evidence type="ECO:0000256" key="5">
    <source>
        <dbReference type="ARBA" id="ARBA00022989"/>
    </source>
</evidence>
<keyword evidence="5 10" id="KW-1133">Transmembrane helix</keyword>
<dbReference type="Proteomes" id="UP000241546">
    <property type="component" value="Unassembled WGS sequence"/>
</dbReference>
<evidence type="ECO:0000256" key="7">
    <source>
        <dbReference type="ARBA" id="ARBA00034651"/>
    </source>
</evidence>
<comment type="subcellular location">
    <subcellularLocation>
        <location evidence="1">Membrane</location>
        <topology evidence="1">Multi-pass membrane protein</topology>
    </subcellularLocation>
</comment>
<keyword evidence="3 8" id="KW-0812">Transmembrane</keyword>
<dbReference type="OrthoDB" id="3222at2759"/>
<evidence type="ECO:0000256" key="4">
    <source>
        <dbReference type="ARBA" id="ARBA00022737"/>
    </source>
</evidence>
<sequence length="284" mass="30775">MAFSGISKRLSASNGDGRSREHFHPSPMQQHLIAATGEFVGTFFFLWFGYAGSMQYVKLETLSPSSGGMPDTTVFFLAHVYSFSLLVNVWAFYRISGGLFNPALTLGMCLAGTLPWMRAAFLVPAQIIASMCAGGLASAMFPGDIAAANSLLSSDTSIARGLFIEMFFTAFLVFVVLMLAVERSKDTFIAPIGIGLALFVAMLAGTSFTGASLNPVRSFGCAVATPHFPGYEWIYWLGPFMGAVVAAGFYKFVKWSHYEEANPQRDATDYDHGQESQPAQHSEV</sequence>
<keyword evidence="8" id="KW-0813">Transport</keyword>
<dbReference type="PRINTS" id="PR00783">
    <property type="entry name" value="MINTRINSICP"/>
</dbReference>
<evidence type="ECO:0000256" key="3">
    <source>
        <dbReference type="ARBA" id="ARBA00022692"/>
    </source>
</evidence>
<evidence type="ECO:0000313" key="12">
    <source>
        <dbReference type="Proteomes" id="UP000241546"/>
    </source>
</evidence>
<dbReference type="RefSeq" id="XP_024745246.1">
    <property type="nucleotide sequence ID" value="XM_024898375.1"/>
</dbReference>
<evidence type="ECO:0000256" key="8">
    <source>
        <dbReference type="RuleBase" id="RU000477"/>
    </source>
</evidence>
<evidence type="ECO:0000256" key="1">
    <source>
        <dbReference type="ARBA" id="ARBA00004141"/>
    </source>
</evidence>
<name>A0A2T4AXX7_9HYPO</name>
<proteinExistence type="inferred from homology"/>
<feature type="region of interest" description="Disordered" evidence="9">
    <location>
        <begin position="265"/>
        <end position="284"/>
    </location>
</feature>
<feature type="transmembrane region" description="Helical" evidence="10">
    <location>
        <begin position="121"/>
        <end position="141"/>
    </location>
</feature>
<feature type="transmembrane region" description="Helical" evidence="10">
    <location>
        <begin position="32"/>
        <end position="52"/>
    </location>
</feature>
<dbReference type="Gene3D" id="1.20.1080.10">
    <property type="entry name" value="Glycerol uptake facilitator protein"/>
    <property type="match status" value="1"/>
</dbReference>
<accession>A0A2T4AXX7</accession>
<feature type="transmembrane region" description="Helical" evidence="10">
    <location>
        <begin position="233"/>
        <end position="253"/>
    </location>
</feature>
<feature type="transmembrane region" description="Helical" evidence="10">
    <location>
        <begin position="161"/>
        <end position="181"/>
    </location>
</feature>
<feature type="compositionally biased region" description="Basic and acidic residues" evidence="9">
    <location>
        <begin position="265"/>
        <end position="274"/>
    </location>
</feature>
<dbReference type="PANTHER" id="PTHR19139">
    <property type="entry name" value="AQUAPORIN TRANSPORTER"/>
    <property type="match status" value="1"/>
</dbReference>
<dbReference type="InterPro" id="IPR034294">
    <property type="entry name" value="Aquaporin_transptr"/>
</dbReference>
<dbReference type="PANTHER" id="PTHR19139:SF283">
    <property type="entry name" value="AQUAPORIN"/>
    <property type="match status" value="1"/>
</dbReference>
<feature type="compositionally biased region" description="Polar residues" evidence="9">
    <location>
        <begin position="275"/>
        <end position="284"/>
    </location>
</feature>
<organism evidence="11 12">
    <name type="scientific">Trichoderma citrinoviride</name>
    <dbReference type="NCBI Taxonomy" id="58853"/>
    <lineage>
        <taxon>Eukaryota</taxon>
        <taxon>Fungi</taxon>
        <taxon>Dikarya</taxon>
        <taxon>Ascomycota</taxon>
        <taxon>Pezizomycotina</taxon>
        <taxon>Sordariomycetes</taxon>
        <taxon>Hypocreomycetidae</taxon>
        <taxon>Hypocreales</taxon>
        <taxon>Hypocreaceae</taxon>
        <taxon>Trichoderma</taxon>
    </lineage>
</organism>
<evidence type="ECO:0000313" key="11">
    <source>
        <dbReference type="EMBL" id="PTB61926.1"/>
    </source>
</evidence>
<gene>
    <name evidence="11" type="ORF">BBK36DRAFT_61920</name>
</gene>
<feature type="region of interest" description="Disordered" evidence="9">
    <location>
        <begin position="1"/>
        <end position="21"/>
    </location>
</feature>
<keyword evidence="6 10" id="KW-0472">Membrane</keyword>
<dbReference type="InterPro" id="IPR000425">
    <property type="entry name" value="MIP"/>
</dbReference>
<keyword evidence="4" id="KW-0677">Repeat</keyword>
<evidence type="ECO:0000256" key="10">
    <source>
        <dbReference type="SAM" id="Phobius"/>
    </source>
</evidence>
<dbReference type="SUPFAM" id="SSF81338">
    <property type="entry name" value="Aquaporin-like"/>
    <property type="match status" value="1"/>
</dbReference>